<proteinExistence type="predicted"/>
<gene>
    <name evidence="8" type="ORF">NECHADRAFT_82306</name>
</gene>
<dbReference type="SUPFAM" id="SSF81321">
    <property type="entry name" value="Family A G protein-coupled receptor-like"/>
    <property type="match status" value="1"/>
</dbReference>
<dbReference type="AlphaFoldDB" id="C7ZMY1"/>
<feature type="transmembrane region" description="Helical" evidence="6">
    <location>
        <begin position="351"/>
        <end position="373"/>
    </location>
</feature>
<dbReference type="GeneID" id="9678740"/>
<evidence type="ECO:0000256" key="6">
    <source>
        <dbReference type="SAM" id="Phobius"/>
    </source>
</evidence>
<protein>
    <recommendedName>
        <fullName evidence="7">G protein-coupled receptor GPR1/2/3 C-terminal domain-containing protein</fullName>
    </recommendedName>
</protein>
<evidence type="ECO:0000313" key="9">
    <source>
        <dbReference type="Proteomes" id="UP000005206"/>
    </source>
</evidence>
<dbReference type="VEuPathDB" id="FungiDB:NECHADRAFT_82306"/>
<dbReference type="GO" id="GO:0007189">
    <property type="term" value="P:adenylate cyclase-activating G protein-coupled receptor signaling pathway"/>
    <property type="evidence" value="ECO:0007669"/>
    <property type="project" value="TreeGrafter"/>
</dbReference>
<dbReference type="Gene3D" id="1.20.1070.10">
    <property type="entry name" value="Rhodopsin 7-helix transmembrane proteins"/>
    <property type="match status" value="1"/>
</dbReference>
<dbReference type="OMA" id="CAIPWIP"/>
<dbReference type="Pfam" id="PF11970">
    <property type="entry name" value="GPR_Gpa2_C"/>
    <property type="match status" value="1"/>
</dbReference>
<dbReference type="EMBL" id="GG698960">
    <property type="protein sequence ID" value="EEU34597.1"/>
    <property type="molecule type" value="Genomic_DNA"/>
</dbReference>
<evidence type="ECO:0000256" key="5">
    <source>
        <dbReference type="SAM" id="MobiDB-lite"/>
    </source>
</evidence>
<dbReference type="HOGENOM" id="CLU_032576_0_1_1"/>
<evidence type="ECO:0000256" key="1">
    <source>
        <dbReference type="ARBA" id="ARBA00004141"/>
    </source>
</evidence>
<feature type="transmembrane region" description="Helical" evidence="6">
    <location>
        <begin position="183"/>
        <end position="202"/>
    </location>
</feature>
<dbReference type="GO" id="GO:0004930">
    <property type="term" value="F:G protein-coupled receptor activity"/>
    <property type="evidence" value="ECO:0007669"/>
    <property type="project" value="TreeGrafter"/>
</dbReference>
<dbReference type="InParanoid" id="C7ZMY1"/>
<dbReference type="OrthoDB" id="100006at2759"/>
<keyword evidence="9" id="KW-1185">Reference proteome</keyword>
<evidence type="ECO:0000259" key="7">
    <source>
        <dbReference type="Pfam" id="PF11970"/>
    </source>
</evidence>
<keyword evidence="3 6" id="KW-1133">Transmembrane helix</keyword>
<dbReference type="KEGG" id="nhe:NECHADRAFT_82306"/>
<feature type="compositionally biased region" description="Polar residues" evidence="5">
    <location>
        <begin position="293"/>
        <end position="311"/>
    </location>
</feature>
<evidence type="ECO:0000313" key="8">
    <source>
        <dbReference type="EMBL" id="EEU34597.1"/>
    </source>
</evidence>
<name>C7ZMY1_FUSV7</name>
<evidence type="ECO:0000256" key="2">
    <source>
        <dbReference type="ARBA" id="ARBA00022692"/>
    </source>
</evidence>
<sequence length="396" mass="43875">MSGRFMPSSLPYCCFRFTRATKFYSYSLMENIGGALMLIGYDAFLYPLKVTCTAGSLDPHASIQALGLLKLIPRRKAFLNNTVSGILVLNNGYADPGASPSTGCLANAWIGQFSVQAIDFNILVISISVFMAVQKHQFLSDSSRAMTTIVCILPWIPGTITSFVGLGLGAYGPYLGLRYGLTHAWRIAIFLATISIYTFIYIKLRRLFSRLKVDLSSSAAGQDTAGNRSRSQLDTTEPSNSRRIWITTSVEASSYELQSQPISKEDQHTQDSNIGKSQWPASSRDQPFPTEILHTNTPQQSSVNVEPSRNAPASPNLKRMLLLNGYPIAYIILWIPGMANRLAESVGSSPQWLTSLQACTQFVGMVNALTYGFTEQMQRAIQVWMKRRSFRTLDIE</sequence>
<dbReference type="eggNOG" id="ENOG502SIRC">
    <property type="taxonomic scope" value="Eukaryota"/>
</dbReference>
<feature type="region of interest" description="Disordered" evidence="5">
    <location>
        <begin position="220"/>
        <end position="240"/>
    </location>
</feature>
<dbReference type="Proteomes" id="UP000005206">
    <property type="component" value="Chromosome 7"/>
</dbReference>
<organism evidence="8 9">
    <name type="scientific">Fusarium vanettenii (strain ATCC MYA-4622 / CBS 123669 / FGSC 9596 / NRRL 45880 / 77-13-4)</name>
    <name type="common">Fusarium solani subsp. pisi</name>
    <dbReference type="NCBI Taxonomy" id="660122"/>
    <lineage>
        <taxon>Eukaryota</taxon>
        <taxon>Fungi</taxon>
        <taxon>Dikarya</taxon>
        <taxon>Ascomycota</taxon>
        <taxon>Pezizomycotina</taxon>
        <taxon>Sordariomycetes</taxon>
        <taxon>Hypocreomycetidae</taxon>
        <taxon>Hypocreales</taxon>
        <taxon>Nectriaceae</taxon>
        <taxon>Fusarium</taxon>
        <taxon>Fusarium solani species complex</taxon>
        <taxon>Fusarium vanettenii</taxon>
    </lineage>
</organism>
<dbReference type="PANTHER" id="PTHR23112">
    <property type="entry name" value="G PROTEIN-COUPLED RECEPTOR 157-RELATED"/>
    <property type="match status" value="1"/>
</dbReference>
<evidence type="ECO:0000256" key="4">
    <source>
        <dbReference type="ARBA" id="ARBA00023136"/>
    </source>
</evidence>
<comment type="subcellular location">
    <subcellularLocation>
        <location evidence="1">Membrane</location>
        <topology evidence="1">Multi-pass membrane protein</topology>
    </subcellularLocation>
</comment>
<keyword evidence="2 6" id="KW-0812">Transmembrane</keyword>
<accession>C7ZMY1</accession>
<evidence type="ECO:0000256" key="3">
    <source>
        <dbReference type="ARBA" id="ARBA00022989"/>
    </source>
</evidence>
<feature type="transmembrane region" description="Helical" evidence="6">
    <location>
        <begin position="113"/>
        <end position="133"/>
    </location>
</feature>
<feature type="transmembrane region" description="Helical" evidence="6">
    <location>
        <begin position="321"/>
        <end position="339"/>
    </location>
</feature>
<feature type="domain" description="G protein-coupled receptor GPR1/2/3 C-terminal" evidence="7">
    <location>
        <begin position="323"/>
        <end position="376"/>
    </location>
</feature>
<feature type="compositionally biased region" description="Polar residues" evidence="5">
    <location>
        <begin position="270"/>
        <end position="285"/>
    </location>
</feature>
<dbReference type="PANTHER" id="PTHR23112:SF37">
    <property type="entry name" value="G PROTEIN-COUPLED RECEPTOR GPR1"/>
    <property type="match status" value="1"/>
</dbReference>
<dbReference type="InterPro" id="IPR022596">
    <property type="entry name" value="GPR1/2/3_C"/>
</dbReference>
<dbReference type="RefSeq" id="XP_003040310.1">
    <property type="nucleotide sequence ID" value="XM_003040264.1"/>
</dbReference>
<dbReference type="GO" id="GO:0005886">
    <property type="term" value="C:plasma membrane"/>
    <property type="evidence" value="ECO:0007669"/>
    <property type="project" value="TreeGrafter"/>
</dbReference>
<reference evidence="8 9" key="1">
    <citation type="journal article" date="2009" name="PLoS Genet.">
        <title>The genome of Nectria haematococca: contribution of supernumerary chromosomes to gene expansion.</title>
        <authorList>
            <person name="Coleman J.J."/>
            <person name="Rounsley S.D."/>
            <person name="Rodriguez-Carres M."/>
            <person name="Kuo A."/>
            <person name="Wasmann C.C."/>
            <person name="Grimwood J."/>
            <person name="Schmutz J."/>
            <person name="Taga M."/>
            <person name="White G.J."/>
            <person name="Zhou S."/>
            <person name="Schwartz D.C."/>
            <person name="Freitag M."/>
            <person name="Ma L.J."/>
            <person name="Danchin E.G."/>
            <person name="Henrissat B."/>
            <person name="Coutinho P.M."/>
            <person name="Nelson D.R."/>
            <person name="Straney D."/>
            <person name="Napoli C.A."/>
            <person name="Barker B.M."/>
            <person name="Gribskov M."/>
            <person name="Rep M."/>
            <person name="Kroken S."/>
            <person name="Molnar I."/>
            <person name="Rensing C."/>
            <person name="Kennell J.C."/>
            <person name="Zamora J."/>
            <person name="Farman M.L."/>
            <person name="Selker E.U."/>
            <person name="Salamov A."/>
            <person name="Shapiro H."/>
            <person name="Pangilinan J."/>
            <person name="Lindquist E."/>
            <person name="Lamers C."/>
            <person name="Grigoriev I.V."/>
            <person name="Geiser D.M."/>
            <person name="Covert S.F."/>
            <person name="Temporini E."/>
            <person name="Vanetten H.D."/>
        </authorList>
    </citation>
    <scope>NUCLEOTIDE SEQUENCE [LARGE SCALE GENOMIC DNA]</scope>
    <source>
        <strain evidence="9">ATCC MYA-4622 / CBS 123669 / FGSC 9596 / NRRL 45880 / 77-13-4</strain>
    </source>
</reference>
<feature type="transmembrane region" description="Helical" evidence="6">
    <location>
        <begin position="145"/>
        <end position="171"/>
    </location>
</feature>
<feature type="region of interest" description="Disordered" evidence="5">
    <location>
        <begin position="257"/>
        <end position="311"/>
    </location>
</feature>
<keyword evidence="4 6" id="KW-0472">Membrane</keyword>